<name>A0A1G1VTA4_9BACT</name>
<dbReference type="InterPro" id="IPR003386">
    <property type="entry name" value="LACT/PDAT_acylTrfase"/>
</dbReference>
<dbReference type="Pfam" id="PF02450">
    <property type="entry name" value="LCAT"/>
    <property type="match status" value="1"/>
</dbReference>
<proteinExistence type="predicted"/>
<protein>
    <submittedName>
        <fullName evidence="1">Uncharacterized protein</fullName>
    </submittedName>
</protein>
<evidence type="ECO:0000313" key="2">
    <source>
        <dbReference type="Proteomes" id="UP000179233"/>
    </source>
</evidence>
<dbReference type="PANTHER" id="PTHR11440">
    <property type="entry name" value="LECITHIN-CHOLESTEROL ACYLTRANSFERASE-RELATED"/>
    <property type="match status" value="1"/>
</dbReference>
<organism evidence="1 2">
    <name type="scientific">Candidatus Chisholmbacteria bacterium RIFCSPHIGHO2_01_FULL_52_32</name>
    <dbReference type="NCBI Taxonomy" id="1797591"/>
    <lineage>
        <taxon>Bacteria</taxon>
        <taxon>Candidatus Chisholmiibacteriota</taxon>
    </lineage>
</organism>
<dbReference type="Gene3D" id="3.40.50.1820">
    <property type="entry name" value="alpha/beta hydrolase"/>
    <property type="match status" value="1"/>
</dbReference>
<dbReference type="GO" id="GO:0008374">
    <property type="term" value="F:O-acyltransferase activity"/>
    <property type="evidence" value="ECO:0007669"/>
    <property type="project" value="InterPro"/>
</dbReference>
<dbReference type="AlphaFoldDB" id="A0A1G1VTA4"/>
<evidence type="ECO:0000313" key="1">
    <source>
        <dbReference type="EMBL" id="OGY18638.1"/>
    </source>
</evidence>
<gene>
    <name evidence="1" type="ORF">A2786_04020</name>
</gene>
<comment type="caution">
    <text evidence="1">The sequence shown here is derived from an EMBL/GenBank/DDBJ whole genome shotgun (WGS) entry which is preliminary data.</text>
</comment>
<dbReference type="Proteomes" id="UP000179233">
    <property type="component" value="Unassembled WGS sequence"/>
</dbReference>
<accession>A0A1G1VTA4</accession>
<dbReference type="InterPro" id="IPR029058">
    <property type="entry name" value="AB_hydrolase_fold"/>
</dbReference>
<dbReference type="EMBL" id="MHCJ01000003">
    <property type="protein sequence ID" value="OGY18638.1"/>
    <property type="molecule type" value="Genomic_DNA"/>
</dbReference>
<dbReference type="GO" id="GO:0006629">
    <property type="term" value="P:lipid metabolic process"/>
    <property type="evidence" value="ECO:0007669"/>
    <property type="project" value="InterPro"/>
</dbReference>
<reference evidence="1 2" key="1">
    <citation type="journal article" date="2016" name="Nat. Commun.">
        <title>Thousands of microbial genomes shed light on interconnected biogeochemical processes in an aquifer system.</title>
        <authorList>
            <person name="Anantharaman K."/>
            <person name="Brown C.T."/>
            <person name="Hug L.A."/>
            <person name="Sharon I."/>
            <person name="Castelle C.J."/>
            <person name="Probst A.J."/>
            <person name="Thomas B.C."/>
            <person name="Singh A."/>
            <person name="Wilkins M.J."/>
            <person name="Karaoz U."/>
            <person name="Brodie E.L."/>
            <person name="Williams K.H."/>
            <person name="Hubbard S.S."/>
            <person name="Banfield J.F."/>
        </authorList>
    </citation>
    <scope>NUCLEOTIDE SEQUENCE [LARGE SCALE GENOMIC DNA]</scope>
</reference>
<dbReference type="SUPFAM" id="SSF53474">
    <property type="entry name" value="alpha/beta-Hydrolases"/>
    <property type="match status" value="1"/>
</dbReference>
<sequence length="1146" mass="126135">MKKDFVKLKCLFCLLLIVTIVPLLLFKTGNKANAQTNLSWSPSVRVNDDTGAADQWYPAISVTVDGAGNAFAVWMDKRNSNHFDIYVDYRPAGGTWGSEVQVNDALTVGDEPSIAVDAGGNAYVLWESLGKLWFVFLPAGGGWATEALVREQVTDPDAQAIPYADIAVDPAGNAYATWYDRHNPTPDPYDQDLYFDYRPSGGGWGSDTPVNDVSSSVITSGTRGPSLTVDQDGNAAVVWTDLRNGLQQIYFSYRLHGASWGANEPVSTAFGQNPDVGIDASANSYVVWALATPDWEIAFRKRNASGVWDPISQVNDTQNGYRDFPAIAVNPSGEAVVVWADNRSTIPADPYEIYSAYREADETWSPNTLVTPDISRRKLAPDVAVDASGYAYAVWMEEVVGSSWDIFFSTTAASAPIVVDVDVPHELTLNDSGWYAQNPAEVRVNVSNTGSVSALGTIVVSFSNPDRLLFEYNDTLIEPPAILRRSINLQPGQSLPLVWPMWIQPMSGQTILVTAKLFNDSSGEVIAEDEDSMIVPTAQIHPVVVIPGLLGSMKNAFGQWTIDPVAGTYDNLLEELQFAGYEKDTSLFTFPYDWRQHISESGNELGVSIKTKILPVAASKEYINSSSVDLVGHSLGGLVSRAYVQSDTYTGNVHRLITLGTPHLGAPKAYLVAEGLEFDFFDDTGEVGKILADVLIRSLARKNGYCTDLIKICLTTKTDLYRYIEDKVSSIRELFPVDEYLENDPGGYLISTNEPTTIYPFGHQMNEFLTSLNENIEVLIDRLGGNNVISFIGDRPQRDTPSFYRVVERNFIESQLRLWTNGKVKQGREFREIGPGDETVPLSSADLSLFDERMQAEHKTQSDDGSIITHQHMPSQLQQSVLEHLTISRPFFNAGFVDPGINLHEAALGFINLSPVEIQITDPLGRRTGLDFNTGEELPEIPGALFSRSNEANEPDFILIPEPLEGAYTINLQGIDYGNYTVQVQAFSEEGYLTIVEFTGATSPGGTHEHTAVYNRASLPIAPLNIQWYPPLNNPDEPRKVTLKSTLPIKFTIRDAEGGFVEDKSVQVWVIDSNDPSSVVAAFSMEETSLQGKSDVIRIDATEQHYIVNLHLPDFNFETGKTYVVEVGLLGQEFEGRGISVQSKSD</sequence>
<dbReference type="SUPFAM" id="SSF89372">
    <property type="entry name" value="Fucose-specific lectin"/>
    <property type="match status" value="1"/>
</dbReference>